<reference evidence="1" key="1">
    <citation type="submission" date="2022-07" db="EMBL/GenBank/DDBJ databases">
        <title>Fungi with potential for degradation of polypropylene.</title>
        <authorList>
            <person name="Gostincar C."/>
        </authorList>
    </citation>
    <scope>NUCLEOTIDE SEQUENCE</scope>
    <source>
        <strain evidence="1">EXF-13287</strain>
    </source>
</reference>
<name>A0AA38VH85_9PEZI</name>
<evidence type="ECO:0000313" key="2">
    <source>
        <dbReference type="Proteomes" id="UP001174691"/>
    </source>
</evidence>
<sequence length="267" mass="28811">MAVQSQSNPKLLEKKPLQKKTTLQVLTDAALKKAQEEKQDFELDLDFDPTSPSLESTAAAGHPFSLSWSREARSILAGLDTGRLKDPAGPWVLDTPFDVNTARLSVVTPDSIRGGSNGLSMTGHYRDGLSTSSESSKEHLSAALGVTVGYPFLNASVSAKYDRQITEDKSGIKASRNASCRAGRVVLDRTPLLSQEALSVLQSGRDAEERFRQRFGDFYVCGFVLGADAGACMSASTESSSSKETLEITVKVKLLFFEASATLHEVM</sequence>
<organism evidence="1 2">
    <name type="scientific">Coniochaeta hoffmannii</name>
    <dbReference type="NCBI Taxonomy" id="91930"/>
    <lineage>
        <taxon>Eukaryota</taxon>
        <taxon>Fungi</taxon>
        <taxon>Dikarya</taxon>
        <taxon>Ascomycota</taxon>
        <taxon>Pezizomycotina</taxon>
        <taxon>Sordariomycetes</taxon>
        <taxon>Sordariomycetidae</taxon>
        <taxon>Coniochaetales</taxon>
        <taxon>Coniochaetaceae</taxon>
        <taxon>Coniochaeta</taxon>
    </lineage>
</organism>
<protein>
    <submittedName>
        <fullName evidence="1">Uncharacterized protein</fullName>
    </submittedName>
</protein>
<comment type="caution">
    <text evidence="1">The sequence shown here is derived from an EMBL/GenBank/DDBJ whole genome shotgun (WGS) entry which is preliminary data.</text>
</comment>
<keyword evidence="2" id="KW-1185">Reference proteome</keyword>
<dbReference type="AlphaFoldDB" id="A0AA38VH85"/>
<dbReference type="EMBL" id="JANBVN010000068">
    <property type="protein sequence ID" value="KAJ9150964.1"/>
    <property type="molecule type" value="Genomic_DNA"/>
</dbReference>
<dbReference type="Proteomes" id="UP001174691">
    <property type="component" value="Unassembled WGS sequence"/>
</dbReference>
<gene>
    <name evidence="1" type="ORF">NKR19_g5134</name>
</gene>
<proteinExistence type="predicted"/>
<evidence type="ECO:0000313" key="1">
    <source>
        <dbReference type="EMBL" id="KAJ9150964.1"/>
    </source>
</evidence>
<accession>A0AA38VH85</accession>